<comment type="caution">
    <text evidence="1">The sequence shown here is derived from an EMBL/GenBank/DDBJ whole genome shotgun (WGS) entry which is preliminary data.</text>
</comment>
<dbReference type="OrthoDB" id="484904at2759"/>
<feature type="non-terminal residue" evidence="1">
    <location>
        <position position="1"/>
    </location>
</feature>
<dbReference type="AlphaFoldDB" id="A0A813DJ95"/>
<reference evidence="1" key="1">
    <citation type="submission" date="2021-02" db="EMBL/GenBank/DDBJ databases">
        <authorList>
            <person name="Dougan E. K."/>
            <person name="Rhodes N."/>
            <person name="Thang M."/>
            <person name="Chan C."/>
        </authorList>
    </citation>
    <scope>NUCLEOTIDE SEQUENCE</scope>
</reference>
<dbReference type="EMBL" id="CAJNNV010002133">
    <property type="protein sequence ID" value="CAE8586590.1"/>
    <property type="molecule type" value="Genomic_DNA"/>
</dbReference>
<sequence length="700" mass="78588">MAEYFQQCEKPDPSLPKYIMCCANLYYTSMTREEVQPDRGMLIFVSRISAREEAIAARRALIEILHGMAQAPKELRKKFISREILILAHKMMDCHDVFDIQSRAFESVFFLTLGGCNPDLWFDVDVLPGMVRAAGAYKNSAEEKDEALYHTRADALWEITLRTLDHCLQYPALVNNFKSADLDRFLMDFLVDDRKPVAQSKVVADFMANLLQSEIKRLLWMRWQGLGVGDRIVNWFRLHKVELTAVQPTRKASDTSVRPCDSLDSMLHMLLFAIQVDPAIIVALVAPEVMQCIANRILDLAASYEEWNQAFGGHRLGEAELAVEEVDDAPQALRKIDPATGQLVTYDEMLKHYGLKKSLKYLQAYWEEECEALHEELVETKRRPSAETVAKADTSFRTIAQLLTALVANEHGLSAMSGLNLELALVSLLELPDSAFRVPVLLVLCAMSSHKDTCTILMESDKFIGVLHRLESKLAPGEAPPMPDELEYLICILDRSCCHPELALIAQKELFRLLSVLPSKAETLSAKLMGLRALSRCAFVNPACMDNFAQQGLACMHYLMAVNSCLNMGTVEMDSQKASERRRFIEDVQIELVKNPNEAELVTHFSRAILCEAVSVSRVACGSVFEHMDLLGMLQDLQASFDESQDRMALPDAKHDVVAADLMNKLVAMLHILLCCIFRHGKAQHTDLSGTDESGGLEEK</sequence>
<evidence type="ECO:0000313" key="2">
    <source>
        <dbReference type="Proteomes" id="UP000654075"/>
    </source>
</evidence>
<evidence type="ECO:0000313" key="1">
    <source>
        <dbReference type="EMBL" id="CAE8586590.1"/>
    </source>
</evidence>
<proteinExistence type="predicted"/>
<name>A0A813DJ95_POLGL</name>
<protein>
    <submittedName>
        <fullName evidence="1">Uncharacterized protein</fullName>
    </submittedName>
</protein>
<gene>
    <name evidence="1" type="ORF">PGLA1383_LOCUS5443</name>
</gene>
<keyword evidence="2" id="KW-1185">Reference proteome</keyword>
<accession>A0A813DJ95</accession>
<organism evidence="1 2">
    <name type="scientific">Polarella glacialis</name>
    <name type="common">Dinoflagellate</name>
    <dbReference type="NCBI Taxonomy" id="89957"/>
    <lineage>
        <taxon>Eukaryota</taxon>
        <taxon>Sar</taxon>
        <taxon>Alveolata</taxon>
        <taxon>Dinophyceae</taxon>
        <taxon>Suessiales</taxon>
        <taxon>Suessiaceae</taxon>
        <taxon>Polarella</taxon>
    </lineage>
</organism>
<dbReference type="Proteomes" id="UP000654075">
    <property type="component" value="Unassembled WGS sequence"/>
</dbReference>